<sequence length="81" mass="9025">MLKKISDLYALRADQLLQLDKFAELSADNLLNAIENSKNNSVERLITALGIRGVGAKAARVLAAHFKNLRNLQKCFGRTDR</sequence>
<evidence type="ECO:0000313" key="5">
    <source>
        <dbReference type="Proteomes" id="UP000030023"/>
    </source>
</evidence>
<evidence type="ECO:0000256" key="1">
    <source>
        <dbReference type="ARBA" id="ARBA00022763"/>
    </source>
</evidence>
<dbReference type="InterPro" id="IPR041663">
    <property type="entry name" value="DisA/LigA_HHH"/>
</dbReference>
<protein>
    <recommendedName>
        <fullName evidence="3">DisA/LigA helix-hairpin-helix motif domain-containing protein</fullName>
    </recommendedName>
</protein>
<dbReference type="SUPFAM" id="SSF47781">
    <property type="entry name" value="RuvA domain 2-like"/>
    <property type="match status" value="1"/>
</dbReference>
<evidence type="ECO:0000313" key="4">
    <source>
        <dbReference type="EMBL" id="KGO28316.1"/>
    </source>
</evidence>
<dbReference type="Pfam" id="PF12826">
    <property type="entry name" value="HHH_2"/>
    <property type="match status" value="1"/>
</dbReference>
<organism evidence="4 5">
    <name type="scientific">Oenococcus alcoholitolerans</name>
    <dbReference type="NCBI Taxonomy" id="931074"/>
    <lineage>
        <taxon>Bacteria</taxon>
        <taxon>Bacillati</taxon>
        <taxon>Bacillota</taxon>
        <taxon>Bacilli</taxon>
        <taxon>Lactobacillales</taxon>
        <taxon>Lactobacillaceae</taxon>
        <taxon>Oenococcus</taxon>
    </lineage>
</organism>
<evidence type="ECO:0000256" key="2">
    <source>
        <dbReference type="ARBA" id="ARBA00023204"/>
    </source>
</evidence>
<keyword evidence="5" id="KW-1185">Reference proteome</keyword>
<evidence type="ECO:0000259" key="3">
    <source>
        <dbReference type="Pfam" id="PF12826"/>
    </source>
</evidence>
<gene>
    <name evidence="4" type="ORF">Q757_07225</name>
</gene>
<feature type="domain" description="DisA/LigA helix-hairpin-helix motif" evidence="3">
    <location>
        <begin position="44"/>
        <end position="74"/>
    </location>
</feature>
<name>A0ABR4XPQ3_9LACO</name>
<dbReference type="EMBL" id="AXCV01000364">
    <property type="protein sequence ID" value="KGO28316.1"/>
    <property type="molecule type" value="Genomic_DNA"/>
</dbReference>
<accession>A0ABR4XPQ3</accession>
<comment type="caution">
    <text evidence="4">The sequence shown here is derived from an EMBL/GenBank/DDBJ whole genome shotgun (WGS) entry which is preliminary data.</text>
</comment>
<proteinExistence type="predicted"/>
<dbReference type="Proteomes" id="UP000030023">
    <property type="component" value="Unassembled WGS sequence"/>
</dbReference>
<dbReference type="Gene3D" id="1.10.150.20">
    <property type="entry name" value="5' to 3' exonuclease, C-terminal subdomain"/>
    <property type="match status" value="2"/>
</dbReference>
<keyword evidence="1" id="KW-0227">DNA damage</keyword>
<reference evidence="4 5" key="1">
    <citation type="journal article" date="2014" name="Antonie Van Leeuwenhoek">
        <title>Oenococcus alcoholitolerans sp. nov., a lactic acid bacteria isolated from cachaca and ethanol fermentation processes.</title>
        <authorList>
            <person name="Badotti F."/>
            <person name="Moreira A.P."/>
            <person name="Tonon L.A."/>
            <person name="de Lucena B.T."/>
            <person name="Gomes Fde C."/>
            <person name="Kruger R."/>
            <person name="Thompson C.C."/>
            <person name="de Morais M.A.Jr."/>
            <person name="Rosa C.A."/>
            <person name="Thompson F.L."/>
        </authorList>
    </citation>
    <scope>NUCLEOTIDE SEQUENCE [LARGE SCALE GENOMIC DNA]</scope>
    <source>
        <strain evidence="4 5">UFRJ-M7.2.18</strain>
    </source>
</reference>
<dbReference type="InterPro" id="IPR010994">
    <property type="entry name" value="RuvA_2-like"/>
</dbReference>
<keyword evidence="2" id="KW-0234">DNA repair</keyword>